<comment type="cofactor">
    <cofactor evidence="1 12">
        <name>FAD</name>
        <dbReference type="ChEBI" id="CHEBI:57692"/>
    </cofactor>
</comment>
<dbReference type="NCBIfam" id="TIGR00676">
    <property type="entry name" value="fadh2"/>
    <property type="match status" value="1"/>
</dbReference>
<dbReference type="PANTHER" id="PTHR45754">
    <property type="entry name" value="METHYLENETETRAHYDROFOLATE REDUCTASE"/>
    <property type="match status" value="1"/>
</dbReference>
<evidence type="ECO:0000313" key="13">
    <source>
        <dbReference type="EMBL" id="AHF01782.1"/>
    </source>
</evidence>
<accession>W0DTM3</accession>
<proteinExistence type="inferred from homology"/>
<evidence type="ECO:0000256" key="10">
    <source>
        <dbReference type="ARBA" id="ARBA00034478"/>
    </source>
</evidence>
<keyword evidence="7 12" id="KW-0560">Oxidoreductase</keyword>
<dbReference type="GO" id="GO:0071949">
    <property type="term" value="F:FAD binding"/>
    <property type="evidence" value="ECO:0007669"/>
    <property type="project" value="TreeGrafter"/>
</dbReference>
<dbReference type="CDD" id="cd00537">
    <property type="entry name" value="MTHFR"/>
    <property type="match status" value="1"/>
</dbReference>
<dbReference type="OrthoDB" id="9812555at2"/>
<dbReference type="InterPro" id="IPR003171">
    <property type="entry name" value="Mehydrof_redctse-like"/>
</dbReference>
<comment type="pathway">
    <text evidence="10">Amino-acid biosynthesis; L-methionine biosynthesis via de novo pathway.</text>
</comment>
<evidence type="ECO:0000256" key="9">
    <source>
        <dbReference type="ARBA" id="ARBA00023167"/>
    </source>
</evidence>
<name>W0DTM3_9GAMM</name>
<dbReference type="GO" id="GO:0009086">
    <property type="term" value="P:methionine biosynthetic process"/>
    <property type="evidence" value="ECO:0007669"/>
    <property type="project" value="UniProtKB-KW"/>
</dbReference>
<evidence type="ECO:0000256" key="5">
    <source>
        <dbReference type="ARBA" id="ARBA00022630"/>
    </source>
</evidence>
<dbReference type="SUPFAM" id="SSF51730">
    <property type="entry name" value="FAD-linked oxidoreductase"/>
    <property type="match status" value="1"/>
</dbReference>
<protein>
    <recommendedName>
        <fullName evidence="12">Methylenetetrahydrofolate reductase</fullName>
        <ecNumber evidence="12">1.5.1.54</ecNumber>
    </recommendedName>
</protein>
<evidence type="ECO:0000256" key="6">
    <source>
        <dbReference type="ARBA" id="ARBA00022827"/>
    </source>
</evidence>
<evidence type="ECO:0000256" key="7">
    <source>
        <dbReference type="ARBA" id="ARBA00023002"/>
    </source>
</evidence>
<dbReference type="RefSeq" id="WP_006460777.1">
    <property type="nucleotide sequence ID" value="NZ_CP007030.1"/>
</dbReference>
<evidence type="ECO:0000256" key="12">
    <source>
        <dbReference type="RuleBase" id="RU003862"/>
    </source>
</evidence>
<keyword evidence="6 12" id="KW-0274">FAD</keyword>
<comment type="pathway">
    <text evidence="2 12">One-carbon metabolism; tetrahydrofolate interconversion.</text>
</comment>
<dbReference type="KEGG" id="tao:THIAE_08435"/>
<comment type="similarity">
    <text evidence="3 12">Belongs to the methylenetetrahydrofolate reductase family.</text>
</comment>
<comment type="catalytic activity">
    <reaction evidence="11">
        <text>(6S)-5-methyl-5,6,7,8-tetrahydrofolate + NAD(+) = (6R)-5,10-methylene-5,6,7,8-tetrahydrofolate + NADH + H(+)</text>
        <dbReference type="Rhea" id="RHEA:19821"/>
        <dbReference type="ChEBI" id="CHEBI:15378"/>
        <dbReference type="ChEBI" id="CHEBI:15636"/>
        <dbReference type="ChEBI" id="CHEBI:18608"/>
        <dbReference type="ChEBI" id="CHEBI:57540"/>
        <dbReference type="ChEBI" id="CHEBI:57945"/>
        <dbReference type="EC" id="1.5.1.54"/>
    </reaction>
    <physiologicalReaction direction="right-to-left" evidence="11">
        <dbReference type="Rhea" id="RHEA:19823"/>
    </physiologicalReaction>
</comment>
<dbReference type="STRING" id="717772.THIAE_08435"/>
<dbReference type="Proteomes" id="UP000005380">
    <property type="component" value="Chromosome"/>
</dbReference>
<keyword evidence="4" id="KW-0028">Amino-acid biosynthesis</keyword>
<dbReference type="AlphaFoldDB" id="W0DTM3"/>
<dbReference type="Pfam" id="PF02219">
    <property type="entry name" value="MTHFR"/>
    <property type="match status" value="1"/>
</dbReference>
<keyword evidence="14" id="KW-1185">Reference proteome</keyword>
<dbReference type="eggNOG" id="COG0685">
    <property type="taxonomic scope" value="Bacteria"/>
</dbReference>
<dbReference type="GO" id="GO:0035999">
    <property type="term" value="P:tetrahydrofolate interconversion"/>
    <property type="evidence" value="ECO:0007669"/>
    <property type="project" value="UniProtKB-UniPathway"/>
</dbReference>
<reference evidence="13 14" key="1">
    <citation type="submission" date="2013-12" db="EMBL/GenBank/DDBJ databases">
        <authorList>
            <consortium name="DOE Joint Genome Institute"/>
            <person name="Kappler U."/>
            <person name="Huntemann M."/>
            <person name="Han J."/>
            <person name="Chen A."/>
            <person name="Kyrpides N."/>
            <person name="Mavromatis K."/>
            <person name="Markowitz V."/>
            <person name="Palaniappan K."/>
            <person name="Ivanova N."/>
            <person name="Schaumberg A."/>
            <person name="Pati A."/>
            <person name="Liolios K."/>
            <person name="Nordberg H.P."/>
            <person name="Cantor M.N."/>
            <person name="Hua S.X."/>
            <person name="Woyke T."/>
        </authorList>
    </citation>
    <scope>NUCLEOTIDE SEQUENCE [LARGE SCALE GENOMIC DNA]</scope>
    <source>
        <strain evidence="14">AL2</strain>
    </source>
</reference>
<dbReference type="EMBL" id="CP007030">
    <property type="protein sequence ID" value="AHF01782.1"/>
    <property type="molecule type" value="Genomic_DNA"/>
</dbReference>
<gene>
    <name evidence="13" type="ORF">THIAE_08435</name>
</gene>
<keyword evidence="8" id="KW-0520">NAD</keyword>
<dbReference type="PANTHER" id="PTHR45754:SF3">
    <property type="entry name" value="METHYLENETETRAHYDROFOLATE REDUCTASE (NADPH)"/>
    <property type="match status" value="1"/>
</dbReference>
<evidence type="ECO:0000256" key="1">
    <source>
        <dbReference type="ARBA" id="ARBA00001974"/>
    </source>
</evidence>
<dbReference type="InParanoid" id="W0DTM3"/>
<dbReference type="InterPro" id="IPR029041">
    <property type="entry name" value="FAD-linked_oxidoreductase-like"/>
</dbReference>
<sequence>MKSQQKYPQGFSLECFPPRTAEGSDKLNQVIDELSVLNPEYISVTYGAGGTTQEKTLETVTHIQQNTRFDAVPHLTCIGATKDSIRALLKTYQDLGIKRIVALRGDMPSGMMDPGEFKYAADLVAFIRQETGDQFILEVAAYPETHPQARNCDQGIKHFKHKVDQGADAAITQYFFNADSYFYFIDSCEKAGIDLPIVPGIMPITNYEQLIRFSAMCGAEVPRWLKCRLESFDEDTAGLRAFGQDYVTRLCQRLLDNGAPGLHFYSMNKTQPTLDIVRDLNWRNDNMQL</sequence>
<dbReference type="FunCoup" id="W0DTM3">
    <property type="interactions" value="325"/>
</dbReference>
<evidence type="ECO:0000256" key="4">
    <source>
        <dbReference type="ARBA" id="ARBA00022605"/>
    </source>
</evidence>
<evidence type="ECO:0000256" key="8">
    <source>
        <dbReference type="ARBA" id="ARBA00023027"/>
    </source>
</evidence>
<keyword evidence="9" id="KW-0486">Methionine biosynthesis</keyword>
<evidence type="ECO:0000256" key="3">
    <source>
        <dbReference type="ARBA" id="ARBA00006743"/>
    </source>
</evidence>
<keyword evidence="5 12" id="KW-0285">Flavoprotein</keyword>
<dbReference type="GO" id="GO:0005829">
    <property type="term" value="C:cytosol"/>
    <property type="evidence" value="ECO:0007669"/>
    <property type="project" value="InterPro"/>
</dbReference>
<evidence type="ECO:0000313" key="14">
    <source>
        <dbReference type="Proteomes" id="UP000005380"/>
    </source>
</evidence>
<dbReference type="UniPathway" id="UPA00193"/>
<dbReference type="Gene3D" id="3.20.20.220">
    <property type="match status" value="1"/>
</dbReference>
<dbReference type="InterPro" id="IPR004620">
    <property type="entry name" value="MTHF_reductase_bac"/>
</dbReference>
<evidence type="ECO:0000256" key="2">
    <source>
        <dbReference type="ARBA" id="ARBA00004777"/>
    </source>
</evidence>
<dbReference type="GO" id="GO:0106312">
    <property type="term" value="F:methylenetetrahydrofolate reductase (NADH) activity"/>
    <property type="evidence" value="ECO:0007669"/>
    <property type="project" value="UniProtKB-EC"/>
</dbReference>
<dbReference type="HOGENOM" id="CLU_025841_0_0_6"/>
<dbReference type="EC" id="1.5.1.54" evidence="12"/>
<evidence type="ECO:0000256" key="11">
    <source>
        <dbReference type="ARBA" id="ARBA00048628"/>
    </source>
</evidence>
<organism evidence="13 14">
    <name type="scientific">Thiomicrospira aerophila AL3</name>
    <dbReference type="NCBI Taxonomy" id="717772"/>
    <lineage>
        <taxon>Bacteria</taxon>
        <taxon>Pseudomonadati</taxon>
        <taxon>Pseudomonadota</taxon>
        <taxon>Gammaproteobacteria</taxon>
        <taxon>Thiotrichales</taxon>
        <taxon>Piscirickettsiaceae</taxon>
        <taxon>Thiomicrospira</taxon>
    </lineage>
</organism>